<evidence type="ECO:0000256" key="1">
    <source>
        <dbReference type="SAM" id="MobiDB-lite"/>
    </source>
</evidence>
<feature type="region of interest" description="Disordered" evidence="1">
    <location>
        <begin position="1"/>
        <end position="58"/>
    </location>
</feature>
<keyword evidence="2" id="KW-1185">Reference proteome</keyword>
<evidence type="ECO:0000313" key="2">
    <source>
        <dbReference type="Proteomes" id="UP001515500"/>
    </source>
</evidence>
<organism evidence="2 3">
    <name type="scientific">Dioscorea cayennensis subsp. rotundata</name>
    <name type="common">White Guinea yam</name>
    <name type="synonym">Dioscorea rotundata</name>
    <dbReference type="NCBI Taxonomy" id="55577"/>
    <lineage>
        <taxon>Eukaryota</taxon>
        <taxon>Viridiplantae</taxon>
        <taxon>Streptophyta</taxon>
        <taxon>Embryophyta</taxon>
        <taxon>Tracheophyta</taxon>
        <taxon>Spermatophyta</taxon>
        <taxon>Magnoliopsida</taxon>
        <taxon>Liliopsida</taxon>
        <taxon>Dioscoreales</taxon>
        <taxon>Dioscoreaceae</taxon>
        <taxon>Dioscorea</taxon>
    </lineage>
</organism>
<dbReference type="AlphaFoldDB" id="A0AB40C3Z8"/>
<feature type="compositionally biased region" description="Basic and acidic residues" evidence="1">
    <location>
        <begin position="100"/>
        <end position="124"/>
    </location>
</feature>
<protein>
    <submittedName>
        <fullName evidence="3">Uncharacterized protein LOC120270708</fullName>
    </submittedName>
</protein>
<dbReference type="GeneID" id="120270708"/>
<name>A0AB40C3Z8_DIOCR</name>
<sequence length="169" mass="18557">MGGCATKPKDLNADGDVPRPIDAPDPHPEDAGEKKDVVPVEETKEVAGPVLDDNRRRSLGTLFQENEVISEEDRVPSSSTDKNVIIENIEQPSVEVDVEVKGKEELKEQAPDHPEQEGEPKIAETETSNPIKDEKSDAQIVKEIQENLNTDAKPEQEEDGSEKKVVVDA</sequence>
<proteinExistence type="predicted"/>
<evidence type="ECO:0000313" key="3">
    <source>
        <dbReference type="RefSeq" id="XP_039133715.1"/>
    </source>
</evidence>
<reference evidence="3" key="1">
    <citation type="submission" date="2025-08" db="UniProtKB">
        <authorList>
            <consortium name="RefSeq"/>
        </authorList>
    </citation>
    <scope>IDENTIFICATION</scope>
</reference>
<dbReference type="Proteomes" id="UP001515500">
    <property type="component" value="Chromosome 10"/>
</dbReference>
<gene>
    <name evidence="3" type="primary">LOC120270708</name>
</gene>
<dbReference type="RefSeq" id="XP_039133715.1">
    <property type="nucleotide sequence ID" value="XM_039277781.1"/>
</dbReference>
<accession>A0AB40C3Z8</accession>
<feature type="compositionally biased region" description="Basic and acidic residues" evidence="1">
    <location>
        <begin position="7"/>
        <end position="45"/>
    </location>
</feature>
<feature type="region of interest" description="Disordered" evidence="1">
    <location>
        <begin position="100"/>
        <end position="169"/>
    </location>
</feature>